<organism evidence="1 2">
    <name type="scientific">Novosphingobium beihaiensis</name>
    <dbReference type="NCBI Taxonomy" id="2930389"/>
    <lineage>
        <taxon>Bacteria</taxon>
        <taxon>Pseudomonadati</taxon>
        <taxon>Pseudomonadota</taxon>
        <taxon>Alphaproteobacteria</taxon>
        <taxon>Sphingomonadales</taxon>
        <taxon>Sphingomonadaceae</taxon>
        <taxon>Novosphingobium</taxon>
    </lineage>
</organism>
<sequence>MSQMQPGEEVWTTVVGTIRKGMNVIAPDGSSIGLVAGVHGGEVLFEGGDSIPLTLVDGVGEEGVLLQRRGDETFGLGAQP</sequence>
<protein>
    <submittedName>
        <fullName evidence="1">DUF2171 domain-containing protein</fullName>
    </submittedName>
</protein>
<accession>A0ABT0BSX6</accession>
<reference evidence="1 2" key="1">
    <citation type="submission" date="2022-04" db="EMBL/GenBank/DDBJ databases">
        <title>Identification of a novel bacterium isolated from mangrove sediments.</title>
        <authorList>
            <person name="Pan X."/>
        </authorList>
    </citation>
    <scope>NUCLEOTIDE SEQUENCE [LARGE SCALE GENOMIC DNA]</scope>
    <source>
        <strain evidence="1 2">B2638</strain>
    </source>
</reference>
<dbReference type="EMBL" id="JALHLG010000024">
    <property type="protein sequence ID" value="MCJ2188078.1"/>
    <property type="molecule type" value="Genomic_DNA"/>
</dbReference>
<name>A0ABT0BSX6_9SPHN</name>
<keyword evidence="2" id="KW-1185">Reference proteome</keyword>
<evidence type="ECO:0000313" key="1">
    <source>
        <dbReference type="EMBL" id="MCJ2188078.1"/>
    </source>
</evidence>
<evidence type="ECO:0000313" key="2">
    <source>
        <dbReference type="Proteomes" id="UP001202281"/>
    </source>
</evidence>
<dbReference type="Proteomes" id="UP001202281">
    <property type="component" value="Unassembled WGS sequence"/>
</dbReference>
<proteinExistence type="predicted"/>
<gene>
    <name evidence="1" type="ORF">MTR66_14780</name>
</gene>
<dbReference type="RefSeq" id="WP_243922385.1">
    <property type="nucleotide sequence ID" value="NZ_JALHLG010000024.1"/>
</dbReference>
<comment type="caution">
    <text evidence="1">The sequence shown here is derived from an EMBL/GenBank/DDBJ whole genome shotgun (WGS) entry which is preliminary data.</text>
</comment>